<dbReference type="InParanoid" id="A0A7J8HHY2"/>
<dbReference type="EMBL" id="JACASF010000006">
    <property type="protein sequence ID" value="KAF6471535.1"/>
    <property type="molecule type" value="Genomic_DNA"/>
</dbReference>
<accession>A0A7J8HHY2</accession>
<organism evidence="2 3">
    <name type="scientific">Molossus molossus</name>
    <name type="common">Pallas' mastiff bat</name>
    <name type="synonym">Vespertilio molossus</name>
    <dbReference type="NCBI Taxonomy" id="27622"/>
    <lineage>
        <taxon>Eukaryota</taxon>
        <taxon>Metazoa</taxon>
        <taxon>Chordata</taxon>
        <taxon>Craniata</taxon>
        <taxon>Vertebrata</taxon>
        <taxon>Euteleostomi</taxon>
        <taxon>Mammalia</taxon>
        <taxon>Eutheria</taxon>
        <taxon>Laurasiatheria</taxon>
        <taxon>Chiroptera</taxon>
        <taxon>Yangochiroptera</taxon>
        <taxon>Molossidae</taxon>
        <taxon>Molossus</taxon>
    </lineage>
</organism>
<feature type="region of interest" description="Disordered" evidence="1">
    <location>
        <begin position="1"/>
        <end position="189"/>
    </location>
</feature>
<feature type="compositionally biased region" description="Polar residues" evidence="1">
    <location>
        <begin position="84"/>
        <end position="95"/>
    </location>
</feature>
<name>A0A7J8HHY2_MOLMO</name>
<gene>
    <name evidence="2" type="ORF">HJG59_010926</name>
</gene>
<sequence>MGAPESSRQPPGRLLSQPRPVGLQQHPTNLPASSCLSPGHGGSRVIPPTSRPPPVSAQAMGAPESSHQPPGLLLSQPRPWGLQSHPTNLPASSCLSPGHGGFRVIPPTSRPPPVSAQAVGLQSHPANLPASSCLSPGRGASESSRQPPGLLLSQPRPWGSSVILPTSQSTQCYSTCPRRDYDPGWKEDK</sequence>
<comment type="caution">
    <text evidence="2">The sequence shown here is derived from an EMBL/GenBank/DDBJ whole genome shotgun (WGS) entry which is preliminary data.</text>
</comment>
<feature type="compositionally biased region" description="Polar residues" evidence="1">
    <location>
        <begin position="163"/>
        <end position="174"/>
    </location>
</feature>
<evidence type="ECO:0000313" key="2">
    <source>
        <dbReference type="EMBL" id="KAF6471535.1"/>
    </source>
</evidence>
<proteinExistence type="predicted"/>
<keyword evidence="3" id="KW-1185">Reference proteome</keyword>
<dbReference type="AlphaFoldDB" id="A0A7J8HHY2"/>
<evidence type="ECO:0000256" key="1">
    <source>
        <dbReference type="SAM" id="MobiDB-lite"/>
    </source>
</evidence>
<reference evidence="2 3" key="1">
    <citation type="journal article" date="2020" name="Nature">
        <title>Six reference-quality genomes reveal evolution of bat adaptations.</title>
        <authorList>
            <person name="Jebb D."/>
            <person name="Huang Z."/>
            <person name="Pippel M."/>
            <person name="Hughes G.M."/>
            <person name="Lavrichenko K."/>
            <person name="Devanna P."/>
            <person name="Winkler S."/>
            <person name="Jermiin L.S."/>
            <person name="Skirmuntt E.C."/>
            <person name="Katzourakis A."/>
            <person name="Burkitt-Gray L."/>
            <person name="Ray D.A."/>
            <person name="Sullivan K.A.M."/>
            <person name="Roscito J.G."/>
            <person name="Kirilenko B.M."/>
            <person name="Davalos L.M."/>
            <person name="Corthals A.P."/>
            <person name="Power M.L."/>
            <person name="Jones G."/>
            <person name="Ransome R.D."/>
            <person name="Dechmann D.K.N."/>
            <person name="Locatelli A.G."/>
            <person name="Puechmaille S.J."/>
            <person name="Fedrigo O."/>
            <person name="Jarvis E.D."/>
            <person name="Hiller M."/>
            <person name="Vernes S.C."/>
            <person name="Myers E.W."/>
            <person name="Teeling E.C."/>
        </authorList>
    </citation>
    <scope>NUCLEOTIDE SEQUENCE [LARGE SCALE GENOMIC DNA]</scope>
    <source>
        <strain evidence="2">MMolMol1</strain>
        <tissue evidence="2">Muscle</tissue>
    </source>
</reference>
<protein>
    <submittedName>
        <fullName evidence="2">Uncharacterized protein</fullName>
    </submittedName>
</protein>
<dbReference type="Proteomes" id="UP000550707">
    <property type="component" value="Unassembled WGS sequence"/>
</dbReference>
<feature type="compositionally biased region" description="Polar residues" evidence="1">
    <location>
        <begin position="25"/>
        <end position="36"/>
    </location>
</feature>
<feature type="compositionally biased region" description="Basic and acidic residues" evidence="1">
    <location>
        <begin position="177"/>
        <end position="189"/>
    </location>
</feature>
<evidence type="ECO:0000313" key="3">
    <source>
        <dbReference type="Proteomes" id="UP000550707"/>
    </source>
</evidence>